<dbReference type="InterPro" id="IPR032861">
    <property type="entry name" value="TAXi_N"/>
</dbReference>
<name>A0A0D3G426_9ORYZ</name>
<dbReference type="InterPro" id="IPR001461">
    <property type="entry name" value="Aspartic_peptidase_A1"/>
</dbReference>
<dbReference type="PaxDb" id="65489-OBART05G05780.1"/>
<dbReference type="eggNOG" id="KOG1339">
    <property type="taxonomic scope" value="Eukaryota"/>
</dbReference>
<keyword evidence="5" id="KW-1185">Reference proteome</keyword>
<dbReference type="InterPro" id="IPR021109">
    <property type="entry name" value="Peptidase_aspartic_dom_sf"/>
</dbReference>
<dbReference type="GO" id="GO:0006508">
    <property type="term" value="P:proteolysis"/>
    <property type="evidence" value="ECO:0007669"/>
    <property type="project" value="InterPro"/>
</dbReference>
<dbReference type="EnsemblPlants" id="OBART05G05780.1">
    <property type="protein sequence ID" value="OBART05G05780.1"/>
    <property type="gene ID" value="OBART05G05780"/>
</dbReference>
<evidence type="ECO:0000259" key="3">
    <source>
        <dbReference type="Pfam" id="PF14543"/>
    </source>
</evidence>
<dbReference type="STRING" id="65489.A0A0D3G426"/>
<evidence type="ECO:0000313" key="5">
    <source>
        <dbReference type="Proteomes" id="UP000026960"/>
    </source>
</evidence>
<dbReference type="AlphaFoldDB" id="A0A0D3G426"/>
<sequence length="377" mass="42569">MRGASRLAVVVGREEGASSPVDGVASDEAGFREGGERSAARRRSERFPRMRGARRRELLRFFPVERARLERASEAASDPLAHAVSLGIVDGVMGLGPSNTSLVYQLAKSQKWKKMFAHCLDGKRSGGIFVLGHIVGPKVRKTPLDQTRTTLLEITVGETSLSLSAGNVEIKSQNMTILETGSLISYLPEKIFSDLEDISVINIGGYSCFHYERRFPEVVFHFKELLTLRVYPHEYMFHNMEEHYYCLGFLSSEQRNHREKDLFILGGKSSVHVRDEPTGKIYEVGSHRMNSDVKWDDEDVWSHDRVKLETEHTTPADNTSEKTEVHSGLLSHWCSGVLRETVNNQAVCDDWCDHLLRDSLGHVVPLHHLPSIYQLEK</sequence>
<dbReference type="Gene3D" id="2.40.70.10">
    <property type="entry name" value="Acid Proteases"/>
    <property type="match status" value="2"/>
</dbReference>
<protein>
    <recommendedName>
        <fullName evidence="3">Xylanase inhibitor N-terminal domain-containing protein</fullName>
    </recommendedName>
</protein>
<proteinExistence type="inferred from homology"/>
<reference evidence="4" key="2">
    <citation type="submission" date="2015-03" db="UniProtKB">
        <authorList>
            <consortium name="EnsemblPlants"/>
        </authorList>
    </citation>
    <scope>IDENTIFICATION</scope>
</reference>
<feature type="region of interest" description="Disordered" evidence="2">
    <location>
        <begin position="13"/>
        <end position="45"/>
    </location>
</feature>
<dbReference type="GO" id="GO:0004190">
    <property type="term" value="F:aspartic-type endopeptidase activity"/>
    <property type="evidence" value="ECO:0007669"/>
    <property type="project" value="InterPro"/>
</dbReference>
<dbReference type="Pfam" id="PF14543">
    <property type="entry name" value="TAXi_N"/>
    <property type="match status" value="1"/>
</dbReference>
<evidence type="ECO:0000256" key="1">
    <source>
        <dbReference type="ARBA" id="ARBA00007447"/>
    </source>
</evidence>
<accession>A0A0D3G426</accession>
<organism evidence="4">
    <name type="scientific">Oryza barthii</name>
    <dbReference type="NCBI Taxonomy" id="65489"/>
    <lineage>
        <taxon>Eukaryota</taxon>
        <taxon>Viridiplantae</taxon>
        <taxon>Streptophyta</taxon>
        <taxon>Embryophyta</taxon>
        <taxon>Tracheophyta</taxon>
        <taxon>Spermatophyta</taxon>
        <taxon>Magnoliopsida</taxon>
        <taxon>Liliopsida</taxon>
        <taxon>Poales</taxon>
        <taxon>Poaceae</taxon>
        <taxon>BOP clade</taxon>
        <taxon>Oryzoideae</taxon>
        <taxon>Oryzeae</taxon>
        <taxon>Oryzinae</taxon>
        <taxon>Oryza</taxon>
    </lineage>
</organism>
<evidence type="ECO:0000313" key="4">
    <source>
        <dbReference type="EnsemblPlants" id="OBART05G05780.1"/>
    </source>
</evidence>
<comment type="similarity">
    <text evidence="1">Belongs to the peptidase A1 family.</text>
</comment>
<feature type="domain" description="Xylanase inhibitor N-terminal" evidence="3">
    <location>
        <begin position="89"/>
        <end position="132"/>
    </location>
</feature>
<dbReference type="Proteomes" id="UP000026960">
    <property type="component" value="Chromosome 5"/>
</dbReference>
<feature type="compositionally biased region" description="Basic and acidic residues" evidence="2">
    <location>
        <begin position="29"/>
        <end position="39"/>
    </location>
</feature>
<dbReference type="PANTHER" id="PTHR13683:SF685">
    <property type="entry name" value="EUKARYOTIC ASPARTYL PROTEASE FAMILY PROTEIN"/>
    <property type="match status" value="1"/>
</dbReference>
<dbReference type="HOGENOM" id="CLU_036443_0_0_1"/>
<reference evidence="4" key="1">
    <citation type="journal article" date="2009" name="Rice">
        <title>De Novo Next Generation Sequencing of Plant Genomes.</title>
        <authorList>
            <person name="Rounsley S."/>
            <person name="Marri P.R."/>
            <person name="Yu Y."/>
            <person name="He R."/>
            <person name="Sisneros N."/>
            <person name="Goicoechea J.L."/>
            <person name="Lee S.J."/>
            <person name="Angelova A."/>
            <person name="Kudrna D."/>
            <person name="Luo M."/>
            <person name="Affourtit J."/>
            <person name="Desany B."/>
            <person name="Knight J."/>
            <person name="Niazi F."/>
            <person name="Egholm M."/>
            <person name="Wing R.A."/>
        </authorList>
    </citation>
    <scope>NUCLEOTIDE SEQUENCE [LARGE SCALE GENOMIC DNA]</scope>
    <source>
        <strain evidence="4">cv. IRGC 105608</strain>
    </source>
</reference>
<dbReference type="SUPFAM" id="SSF50630">
    <property type="entry name" value="Acid proteases"/>
    <property type="match status" value="1"/>
</dbReference>
<dbReference type="PANTHER" id="PTHR13683">
    <property type="entry name" value="ASPARTYL PROTEASES"/>
    <property type="match status" value="1"/>
</dbReference>
<evidence type="ECO:0000256" key="2">
    <source>
        <dbReference type="SAM" id="MobiDB-lite"/>
    </source>
</evidence>
<dbReference type="Gramene" id="OBART05G05780.1">
    <property type="protein sequence ID" value="OBART05G05780.1"/>
    <property type="gene ID" value="OBART05G05780"/>
</dbReference>